<dbReference type="PANTHER" id="PTHR13355:SF15">
    <property type="entry name" value="GCN5-RELATED N-ACETYLTRANSFERASE 3, CHLOROPLASTIC"/>
    <property type="match status" value="1"/>
</dbReference>
<reference evidence="3" key="1">
    <citation type="submission" date="2015-03" db="EMBL/GenBank/DDBJ databases">
        <authorList>
            <person name="Nijsse Bart"/>
        </authorList>
    </citation>
    <scope>NUCLEOTIDE SEQUENCE [LARGE SCALE GENOMIC DNA]</scope>
</reference>
<dbReference type="PROSITE" id="PS51186">
    <property type="entry name" value="GNAT"/>
    <property type="match status" value="1"/>
</dbReference>
<protein>
    <submittedName>
        <fullName evidence="2">Predicted acetyltransferase</fullName>
    </submittedName>
</protein>
<organism evidence="2 3">
    <name type="scientific">Sporomusa ovata</name>
    <dbReference type="NCBI Taxonomy" id="2378"/>
    <lineage>
        <taxon>Bacteria</taxon>
        <taxon>Bacillati</taxon>
        <taxon>Bacillota</taxon>
        <taxon>Negativicutes</taxon>
        <taxon>Selenomonadales</taxon>
        <taxon>Sporomusaceae</taxon>
        <taxon>Sporomusa</taxon>
    </lineage>
</organism>
<dbReference type="GO" id="GO:0008080">
    <property type="term" value="F:N-acetyltransferase activity"/>
    <property type="evidence" value="ECO:0007669"/>
    <property type="project" value="TreeGrafter"/>
</dbReference>
<dbReference type="CDD" id="cd04301">
    <property type="entry name" value="NAT_SF"/>
    <property type="match status" value="1"/>
</dbReference>
<dbReference type="AlphaFoldDB" id="A0A0U1KWU7"/>
<dbReference type="RefSeq" id="WP_021168891.1">
    <property type="nucleotide sequence ID" value="NZ_CTRP01000005.1"/>
</dbReference>
<keyword evidence="3" id="KW-1185">Reference proteome</keyword>
<keyword evidence="2" id="KW-0808">Transferase</keyword>
<dbReference type="PANTHER" id="PTHR13355">
    <property type="entry name" value="GLUCOSAMINE 6-PHOSPHATE N-ACETYLTRANSFERASE"/>
    <property type="match status" value="1"/>
</dbReference>
<name>A0A0U1KWU7_9FIRM</name>
<evidence type="ECO:0000313" key="2">
    <source>
        <dbReference type="EMBL" id="CQR71816.1"/>
    </source>
</evidence>
<dbReference type="SUPFAM" id="SSF55729">
    <property type="entry name" value="Acyl-CoA N-acyltransferases (Nat)"/>
    <property type="match status" value="1"/>
</dbReference>
<proteinExistence type="predicted"/>
<dbReference type="Proteomes" id="UP000049855">
    <property type="component" value="Unassembled WGS sequence"/>
</dbReference>
<sequence length="145" mass="16403">MISIESIQLADLQQYALLCNTLFGSQTNMVQLEKTVKKIVSNPDYLLVGAKDENKQLLGAVTGITCMDTVGECRPFMVLENLVVSEKSRRQGVGKQLVSYIENNAREQNCYFVMLMSLVKRTEAHMFYEAIGYSKNIAQGYKKYL</sequence>
<dbReference type="InterPro" id="IPR039143">
    <property type="entry name" value="GNPNAT1-like"/>
</dbReference>
<gene>
    <name evidence="2" type="ORF">SpAn4DRAFT_3682</name>
</gene>
<dbReference type="Pfam" id="PF00583">
    <property type="entry name" value="Acetyltransf_1"/>
    <property type="match status" value="1"/>
</dbReference>
<evidence type="ECO:0000259" key="1">
    <source>
        <dbReference type="PROSITE" id="PS51186"/>
    </source>
</evidence>
<dbReference type="Gene3D" id="3.40.630.30">
    <property type="match status" value="1"/>
</dbReference>
<evidence type="ECO:0000313" key="3">
    <source>
        <dbReference type="Proteomes" id="UP000049855"/>
    </source>
</evidence>
<dbReference type="InterPro" id="IPR000182">
    <property type="entry name" value="GNAT_dom"/>
</dbReference>
<feature type="domain" description="N-acetyltransferase" evidence="1">
    <location>
        <begin position="2"/>
        <end position="145"/>
    </location>
</feature>
<dbReference type="InterPro" id="IPR016181">
    <property type="entry name" value="Acyl_CoA_acyltransferase"/>
</dbReference>
<dbReference type="EMBL" id="CTRP01000005">
    <property type="protein sequence ID" value="CQR71816.1"/>
    <property type="molecule type" value="Genomic_DNA"/>
</dbReference>
<accession>A0A0U1KWU7</accession>